<evidence type="ECO:0000256" key="9">
    <source>
        <dbReference type="SAM" id="Phobius"/>
    </source>
</evidence>
<evidence type="ECO:0000256" key="8">
    <source>
        <dbReference type="ARBA" id="ARBA00023180"/>
    </source>
</evidence>
<dbReference type="PANTHER" id="PTHR38796:SF1">
    <property type="entry name" value="ANCHORED PROTEIN, PUTATIVE (AFU_ORTHOLOGUE AFUA_4G09600)-RELATED"/>
    <property type="match status" value="1"/>
</dbReference>
<dbReference type="VEuPathDB" id="PlasmoDB:PRELSG_0301600"/>
<dbReference type="InterPro" id="IPR010884">
    <property type="entry name" value="6_CYS_dom"/>
</dbReference>
<reference evidence="11 12" key="1">
    <citation type="submission" date="2015-04" db="EMBL/GenBank/DDBJ databases">
        <authorList>
            <consortium name="Pathogen Informatics"/>
        </authorList>
    </citation>
    <scope>NUCLEOTIDE SEQUENCE [LARGE SCALE GENOMIC DNA]</scope>
    <source>
        <strain evidence="11 12">SGS1</strain>
    </source>
</reference>
<evidence type="ECO:0000256" key="7">
    <source>
        <dbReference type="ARBA" id="ARBA00023157"/>
    </source>
</evidence>
<keyword evidence="9" id="KW-0812">Transmembrane</keyword>
<gene>
    <name evidence="11" type="primary">P36</name>
    <name evidence="11" type="ORF">PRELSG_0301600</name>
</gene>
<evidence type="ECO:0000259" key="10">
    <source>
        <dbReference type="PROSITE" id="PS51701"/>
    </source>
</evidence>
<dbReference type="PANTHER" id="PTHR38796">
    <property type="match status" value="1"/>
</dbReference>
<evidence type="ECO:0000256" key="2">
    <source>
        <dbReference type="ARBA" id="ARBA00004241"/>
    </source>
</evidence>
<dbReference type="KEGG" id="prel:PRELSG_0301600"/>
<sequence length="302" mass="35016">MKNSYYSLLVIYIYFFSYYTIYMLDVKELKIGDYYICNLKDYPTGNCEVNYDYNKAIKLLCPINRANNDYNSSYCFKYLGIKDKLIINNKEEEIHQTLPGIILENIIKFNRNHLGIYAPFYVKEDVAIVCTCDQSNKEGITPYIKIVLKTKKSYNSNEDYIKGCDYGNNKGKQQFLTKTMSQRESFICEIDATGGDVVGINCNNYNDKNFKGIQILPPTCFGTVSFSVSSLNLVTMNINNLIPDAKYYPEFSSFDKDKNFQKFSTTSYLWIPENVHYDVTFLCYCKYSYGVGVAIYNIKKNQ</sequence>
<evidence type="ECO:0000256" key="6">
    <source>
        <dbReference type="ARBA" id="ARBA00023136"/>
    </source>
</evidence>
<dbReference type="OrthoDB" id="368426at2759"/>
<dbReference type="Pfam" id="PF07422">
    <property type="entry name" value="s48_45"/>
    <property type="match status" value="1"/>
</dbReference>
<dbReference type="InterPro" id="IPR051444">
    <property type="entry name" value="Parasite_Repro/Invasion_Surf"/>
</dbReference>
<dbReference type="SMART" id="SM00970">
    <property type="entry name" value="s48_45"/>
    <property type="match status" value="1"/>
</dbReference>
<organism evidence="11 12">
    <name type="scientific">Plasmodium relictum</name>
    <dbReference type="NCBI Taxonomy" id="85471"/>
    <lineage>
        <taxon>Eukaryota</taxon>
        <taxon>Sar</taxon>
        <taxon>Alveolata</taxon>
        <taxon>Apicomplexa</taxon>
        <taxon>Aconoidasida</taxon>
        <taxon>Haemosporida</taxon>
        <taxon>Plasmodiidae</taxon>
        <taxon>Plasmodium</taxon>
        <taxon>Plasmodium (Haemamoeba)</taxon>
    </lineage>
</organism>
<keyword evidence="8" id="KW-0325">Glycoprotein</keyword>
<keyword evidence="12" id="KW-1185">Reference proteome</keyword>
<dbReference type="GO" id="GO:0005886">
    <property type="term" value="C:plasma membrane"/>
    <property type="evidence" value="ECO:0007669"/>
    <property type="project" value="UniProtKB-SubCell"/>
</dbReference>
<accession>A0A1J1H525</accession>
<keyword evidence="9" id="KW-1133">Transmembrane helix</keyword>
<protein>
    <submittedName>
        <fullName evidence="11">6-cysteine protein, putative</fullName>
    </submittedName>
</protein>
<evidence type="ECO:0000256" key="5">
    <source>
        <dbReference type="ARBA" id="ARBA00022737"/>
    </source>
</evidence>
<dbReference type="Gene3D" id="2.60.40.2860">
    <property type="match status" value="2"/>
</dbReference>
<dbReference type="PROSITE" id="PS51701">
    <property type="entry name" value="6_CYS"/>
    <property type="match status" value="2"/>
</dbReference>
<keyword evidence="4" id="KW-0732">Signal</keyword>
<dbReference type="AlphaFoldDB" id="A0A1J1H525"/>
<keyword evidence="7" id="KW-1015">Disulfide bond</keyword>
<feature type="domain" description="6-Cys" evidence="10">
    <location>
        <begin position="160"/>
        <end position="302"/>
    </location>
</feature>
<evidence type="ECO:0000256" key="3">
    <source>
        <dbReference type="ARBA" id="ARBA00022475"/>
    </source>
</evidence>
<dbReference type="RefSeq" id="XP_028531541.1">
    <property type="nucleotide sequence ID" value="XM_028680001.1"/>
</dbReference>
<name>A0A1J1H525_PLARL</name>
<keyword evidence="5" id="KW-0677">Repeat</keyword>
<feature type="domain" description="6-Cys" evidence="10">
    <location>
        <begin position="20"/>
        <end position="151"/>
    </location>
</feature>
<evidence type="ECO:0000313" key="11">
    <source>
        <dbReference type="EMBL" id="CRG98531.1"/>
    </source>
</evidence>
<dbReference type="Proteomes" id="UP000220158">
    <property type="component" value="Chromosome 3"/>
</dbReference>
<proteinExistence type="predicted"/>
<dbReference type="GO" id="GO:0009986">
    <property type="term" value="C:cell surface"/>
    <property type="evidence" value="ECO:0007669"/>
    <property type="project" value="UniProtKB-SubCell"/>
</dbReference>
<evidence type="ECO:0000256" key="1">
    <source>
        <dbReference type="ARBA" id="ARBA00004236"/>
    </source>
</evidence>
<evidence type="ECO:0000256" key="4">
    <source>
        <dbReference type="ARBA" id="ARBA00022729"/>
    </source>
</evidence>
<dbReference type="InterPro" id="IPR038160">
    <property type="entry name" value="6_CYS_dom_sf"/>
</dbReference>
<feature type="transmembrane region" description="Helical" evidence="9">
    <location>
        <begin position="6"/>
        <end position="24"/>
    </location>
</feature>
<dbReference type="GeneID" id="39734624"/>
<keyword evidence="6 9" id="KW-0472">Membrane</keyword>
<evidence type="ECO:0000313" key="12">
    <source>
        <dbReference type="Proteomes" id="UP000220158"/>
    </source>
</evidence>
<keyword evidence="3" id="KW-1003">Cell membrane</keyword>
<comment type="subcellular location">
    <subcellularLocation>
        <location evidence="1">Cell membrane</location>
    </subcellularLocation>
    <subcellularLocation>
        <location evidence="2">Cell surface</location>
    </subcellularLocation>
</comment>
<dbReference type="EMBL" id="LN835298">
    <property type="protein sequence ID" value="CRG98531.1"/>
    <property type="molecule type" value="Genomic_DNA"/>
</dbReference>